<dbReference type="STRING" id="1127696.HMPREF9134_01852"/>
<dbReference type="PANTHER" id="PTHR35089">
    <property type="entry name" value="CHAPERONE PROTEIN SKP"/>
    <property type="match status" value="1"/>
</dbReference>
<dbReference type="GO" id="GO:0051082">
    <property type="term" value="F:unfolded protein binding"/>
    <property type="evidence" value="ECO:0007669"/>
    <property type="project" value="InterPro"/>
</dbReference>
<feature type="signal peptide" evidence="3">
    <location>
        <begin position="1"/>
        <end position="22"/>
    </location>
</feature>
<dbReference type="SMART" id="SM00935">
    <property type="entry name" value="OmpH"/>
    <property type="match status" value="1"/>
</dbReference>
<organism evidence="4 5">
    <name type="scientific">Porphyromonas catoniae F0037</name>
    <dbReference type="NCBI Taxonomy" id="1127696"/>
    <lineage>
        <taxon>Bacteria</taxon>
        <taxon>Pseudomonadati</taxon>
        <taxon>Bacteroidota</taxon>
        <taxon>Bacteroidia</taxon>
        <taxon>Bacteroidales</taxon>
        <taxon>Porphyromonadaceae</taxon>
        <taxon>Porphyromonas</taxon>
    </lineage>
</organism>
<dbReference type="Pfam" id="PF03938">
    <property type="entry name" value="OmpH"/>
    <property type="match status" value="1"/>
</dbReference>
<dbReference type="AlphaFoldDB" id="L1N8W5"/>
<dbReference type="PATRIC" id="fig|1127696.3.peg.1685"/>
<protein>
    <submittedName>
        <fullName evidence="4">Outer membrane protein</fullName>
    </submittedName>
</protein>
<sequence length="172" mass="19710">MQIMKKMLFLFALLLGLGVAEAQKIALVDMDYILKKDPAYEMMNRQLEDLSKKWQTEVTTLENKAQAAYKSYQSDVVFLSAEQKKAREESIVSIEKQAYELKRKYFGPEGELFKKRESLMKPIQDKVWAAMKDLARTQGYQIIIDRSSSKIVYADPALDVSEAITAKLGLSR</sequence>
<dbReference type="GO" id="GO:0005829">
    <property type="term" value="C:cytosol"/>
    <property type="evidence" value="ECO:0007669"/>
    <property type="project" value="TreeGrafter"/>
</dbReference>
<keyword evidence="2 3" id="KW-0732">Signal</keyword>
<dbReference type="Gene3D" id="3.30.910.20">
    <property type="entry name" value="Skp domain"/>
    <property type="match status" value="1"/>
</dbReference>
<name>L1N8W5_9PORP</name>
<accession>L1N8W5</accession>
<dbReference type="EMBL" id="AMEQ01000044">
    <property type="protein sequence ID" value="EKX99943.1"/>
    <property type="molecule type" value="Genomic_DNA"/>
</dbReference>
<comment type="caution">
    <text evidence="4">The sequence shown here is derived from an EMBL/GenBank/DDBJ whole genome shotgun (WGS) entry which is preliminary data.</text>
</comment>
<dbReference type="InterPro" id="IPR024930">
    <property type="entry name" value="Skp_dom_sf"/>
</dbReference>
<dbReference type="Proteomes" id="UP000010408">
    <property type="component" value="Unassembled WGS sequence"/>
</dbReference>
<evidence type="ECO:0000256" key="1">
    <source>
        <dbReference type="ARBA" id="ARBA00009091"/>
    </source>
</evidence>
<dbReference type="SUPFAM" id="SSF111384">
    <property type="entry name" value="OmpH-like"/>
    <property type="match status" value="1"/>
</dbReference>
<dbReference type="PANTHER" id="PTHR35089:SF1">
    <property type="entry name" value="CHAPERONE PROTEIN SKP"/>
    <property type="match status" value="1"/>
</dbReference>
<dbReference type="eggNOG" id="COG2825">
    <property type="taxonomic scope" value="Bacteria"/>
</dbReference>
<proteinExistence type="inferred from homology"/>
<evidence type="ECO:0000256" key="2">
    <source>
        <dbReference type="ARBA" id="ARBA00022729"/>
    </source>
</evidence>
<gene>
    <name evidence="4" type="ORF">HMPREF9134_01852</name>
</gene>
<evidence type="ECO:0000256" key="3">
    <source>
        <dbReference type="SAM" id="SignalP"/>
    </source>
</evidence>
<dbReference type="GO" id="GO:0050821">
    <property type="term" value="P:protein stabilization"/>
    <property type="evidence" value="ECO:0007669"/>
    <property type="project" value="TreeGrafter"/>
</dbReference>
<reference evidence="4 5" key="1">
    <citation type="submission" date="2012-05" db="EMBL/GenBank/DDBJ databases">
        <authorList>
            <person name="Weinstock G."/>
            <person name="Sodergren E."/>
            <person name="Lobos E.A."/>
            <person name="Fulton L."/>
            <person name="Fulton R."/>
            <person name="Courtney L."/>
            <person name="Fronick C."/>
            <person name="O'Laughlin M."/>
            <person name="Godfrey J."/>
            <person name="Wilson R.M."/>
            <person name="Miner T."/>
            <person name="Farmer C."/>
            <person name="Delehaunty K."/>
            <person name="Cordes M."/>
            <person name="Minx P."/>
            <person name="Tomlinson C."/>
            <person name="Chen J."/>
            <person name="Wollam A."/>
            <person name="Pepin K.H."/>
            <person name="Bhonagiri V."/>
            <person name="Zhang X."/>
            <person name="Suruliraj S."/>
            <person name="Warren W."/>
            <person name="Mitreva M."/>
            <person name="Mardis E.R."/>
            <person name="Wilson R.K."/>
        </authorList>
    </citation>
    <scope>NUCLEOTIDE SEQUENCE [LARGE SCALE GENOMIC DNA]</scope>
    <source>
        <strain evidence="4 5">F0037</strain>
    </source>
</reference>
<feature type="chain" id="PRO_5003954833" evidence="3">
    <location>
        <begin position="23"/>
        <end position="172"/>
    </location>
</feature>
<dbReference type="HOGENOM" id="CLU_053320_0_1_10"/>
<evidence type="ECO:0000313" key="4">
    <source>
        <dbReference type="EMBL" id="EKX99943.1"/>
    </source>
</evidence>
<dbReference type="InterPro" id="IPR005632">
    <property type="entry name" value="Chaperone_Skp"/>
</dbReference>
<comment type="similarity">
    <text evidence="1">Belongs to the Skp family.</text>
</comment>
<evidence type="ECO:0000313" key="5">
    <source>
        <dbReference type="Proteomes" id="UP000010408"/>
    </source>
</evidence>